<dbReference type="AlphaFoldDB" id="A0A0S2LVE6"/>
<dbReference type="EMBL" id="CP013200">
    <property type="protein sequence ID" value="ALO66180.1"/>
    <property type="molecule type" value="Genomic_DNA"/>
</dbReference>
<proteinExistence type="predicted"/>
<evidence type="ECO:0000313" key="3">
    <source>
        <dbReference type="EMBL" id="ALO65208.1"/>
    </source>
</evidence>
<feature type="region of interest" description="Disordered" evidence="1">
    <location>
        <begin position="288"/>
        <end position="322"/>
    </location>
</feature>
<dbReference type="PANTHER" id="PTHR46889:SF4">
    <property type="entry name" value="TRANSPOSASE INSO FOR INSERTION SEQUENCE ELEMENT IS911B-RELATED"/>
    <property type="match status" value="1"/>
</dbReference>
<dbReference type="PANTHER" id="PTHR46889">
    <property type="entry name" value="TRANSPOSASE INSF FOR INSERTION SEQUENCE IS3B-RELATED"/>
    <property type="match status" value="1"/>
</dbReference>
<evidence type="ECO:0000313" key="5">
    <source>
        <dbReference type="EMBL" id="ALO68118.1"/>
    </source>
</evidence>
<name>A0A0S2LVE6_9MICC</name>
<accession>A0A0S2LVE6</accession>
<dbReference type="EMBL" id="CP013200">
    <property type="protein sequence ID" value="ALO68118.1"/>
    <property type="molecule type" value="Genomic_DNA"/>
</dbReference>
<dbReference type="GO" id="GO:0003676">
    <property type="term" value="F:nucleic acid binding"/>
    <property type="evidence" value="ECO:0007669"/>
    <property type="project" value="InterPro"/>
</dbReference>
<sequence>MKLTGVSRGTWHYRFNPRPGVENPTHQADRAYESRISTIHQEWILEFILAGWEKNNSVDHSFATAWDNGVMIASRRTWWRVAAEYEDQNARPTVPTKRGGKRGTAQKPVLKATGPCQVWSWDISDVYSKWQGRVYKVYSIMDIYSREIVGWRIEEREADYLAVEMFEAAIARYGAPRVVHADSGPSMRSHLLRDSLNSHGVELTFNRPYVSNDNPFSESGFRTMKYRPGYPRIFESLEAARDYLTDYVRWYSNDHKHSGIALFSPAQVHDGSWKELWDKREKTHQEYYEQNPGRFRQRPTTPAPAQHVGINLPKPEEHQKIA</sequence>
<dbReference type="InterPro" id="IPR050900">
    <property type="entry name" value="Transposase_IS3/IS150/IS904"/>
</dbReference>
<reference evidence="3 6" key="2">
    <citation type="journal article" date="2016" name="J. Biotechnol.">
        <title>Complete genome sequence of Arthrobacter alpinus ERGS4:06, a yellow pigmented bacterium tolerant to cold and radiations isolated from Sikkim Himalaya.</title>
        <authorList>
            <person name="Kumar R."/>
            <person name="Singh D."/>
            <person name="Swarnkar M.K."/>
            <person name="Singh A.K."/>
            <person name="Kumar S."/>
        </authorList>
    </citation>
    <scope>NUCLEOTIDE SEQUENCE [LARGE SCALE GENOMIC DNA]</scope>
    <source>
        <strain evidence="3 6">ERGS4:06</strain>
    </source>
</reference>
<dbReference type="EMBL" id="CP013200">
    <property type="protein sequence ID" value="ALO65208.1"/>
    <property type="molecule type" value="Genomic_DNA"/>
</dbReference>
<dbReference type="PROSITE" id="PS50994">
    <property type="entry name" value="INTEGRASE"/>
    <property type="match status" value="1"/>
</dbReference>
<dbReference type="Pfam" id="PF00665">
    <property type="entry name" value="rve"/>
    <property type="match status" value="1"/>
</dbReference>
<dbReference type="InterPro" id="IPR036397">
    <property type="entry name" value="RNaseH_sf"/>
</dbReference>
<evidence type="ECO:0000313" key="6">
    <source>
        <dbReference type="Proteomes" id="UP000059574"/>
    </source>
</evidence>
<organism evidence="3 6">
    <name type="scientific">Arthrobacter alpinus</name>
    <dbReference type="NCBI Taxonomy" id="656366"/>
    <lineage>
        <taxon>Bacteria</taxon>
        <taxon>Bacillati</taxon>
        <taxon>Actinomycetota</taxon>
        <taxon>Actinomycetes</taxon>
        <taxon>Micrococcales</taxon>
        <taxon>Micrococcaceae</taxon>
        <taxon>Arthrobacter</taxon>
    </lineage>
</organism>
<feature type="domain" description="Integrase catalytic" evidence="2">
    <location>
        <begin position="111"/>
        <end position="273"/>
    </location>
</feature>
<evidence type="ECO:0000259" key="2">
    <source>
        <dbReference type="PROSITE" id="PS50994"/>
    </source>
</evidence>
<dbReference type="InterPro" id="IPR012337">
    <property type="entry name" value="RNaseH-like_sf"/>
</dbReference>
<dbReference type="Proteomes" id="UP000059574">
    <property type="component" value="Chromosome"/>
</dbReference>
<dbReference type="Gene3D" id="3.30.420.10">
    <property type="entry name" value="Ribonuclease H-like superfamily/Ribonuclease H"/>
    <property type="match status" value="1"/>
</dbReference>
<evidence type="ECO:0000313" key="4">
    <source>
        <dbReference type="EMBL" id="ALO66180.1"/>
    </source>
</evidence>
<reference evidence="6" key="1">
    <citation type="submission" date="2015-11" db="EMBL/GenBank/DDBJ databases">
        <authorList>
            <person name="Kumar R."/>
            <person name="Singh D."/>
            <person name="Swarnkar M.K."/>
            <person name="Singh A.K."/>
            <person name="Kumar S."/>
        </authorList>
    </citation>
    <scope>NUCLEOTIDE SEQUENCE [LARGE SCALE GENOMIC DNA]</scope>
    <source>
        <strain evidence="6">ERGS4:06</strain>
    </source>
</reference>
<dbReference type="GO" id="GO:0015074">
    <property type="term" value="P:DNA integration"/>
    <property type="evidence" value="ECO:0007669"/>
    <property type="project" value="InterPro"/>
</dbReference>
<gene>
    <name evidence="3" type="ORF">AS189_00275</name>
    <name evidence="4" type="ORF">AS189_06325</name>
    <name evidence="5" type="ORF">AS189_18480</name>
</gene>
<evidence type="ECO:0000256" key="1">
    <source>
        <dbReference type="SAM" id="MobiDB-lite"/>
    </source>
</evidence>
<dbReference type="InterPro" id="IPR001584">
    <property type="entry name" value="Integrase_cat-core"/>
</dbReference>
<protein>
    <submittedName>
        <fullName evidence="3">Integrase</fullName>
    </submittedName>
</protein>
<dbReference type="SUPFAM" id="SSF53098">
    <property type="entry name" value="Ribonuclease H-like"/>
    <property type="match status" value="1"/>
</dbReference>